<dbReference type="PANTHER" id="PTHR32331">
    <property type="entry name" value="UPF0313 PROTEIN YGIQ"/>
    <property type="match status" value="1"/>
</dbReference>
<dbReference type="SFLD" id="SFLDG01082">
    <property type="entry name" value="B12-binding_domain_containing"/>
    <property type="match status" value="1"/>
</dbReference>
<dbReference type="Gene3D" id="3.80.30.20">
    <property type="entry name" value="tm_1862 like domain"/>
    <property type="match status" value="1"/>
</dbReference>
<evidence type="ECO:0000256" key="7">
    <source>
        <dbReference type="SAM" id="MobiDB-lite"/>
    </source>
</evidence>
<organism evidence="9 10">
    <name type="scientific">Heliobacterium mobile</name>
    <name type="common">Heliobacillus mobilis</name>
    <dbReference type="NCBI Taxonomy" id="28064"/>
    <lineage>
        <taxon>Bacteria</taxon>
        <taxon>Bacillati</taxon>
        <taxon>Bacillota</taxon>
        <taxon>Clostridia</taxon>
        <taxon>Eubacteriales</taxon>
        <taxon>Heliobacteriaceae</taxon>
        <taxon>Heliobacterium</taxon>
    </lineage>
</organism>
<dbReference type="SUPFAM" id="SSF102114">
    <property type="entry name" value="Radical SAM enzymes"/>
    <property type="match status" value="1"/>
</dbReference>
<dbReference type="GO" id="GO:0051539">
    <property type="term" value="F:4 iron, 4 sulfur cluster binding"/>
    <property type="evidence" value="ECO:0007669"/>
    <property type="project" value="UniProtKB-KW"/>
</dbReference>
<gene>
    <name evidence="9" type="ORF">GJ688_14900</name>
</gene>
<dbReference type="OrthoDB" id="9803479at2"/>
<dbReference type="InterPro" id="IPR007197">
    <property type="entry name" value="rSAM"/>
</dbReference>
<evidence type="ECO:0000256" key="2">
    <source>
        <dbReference type="ARBA" id="ARBA00022691"/>
    </source>
</evidence>
<evidence type="ECO:0000256" key="5">
    <source>
        <dbReference type="ARBA" id="ARBA00023014"/>
    </source>
</evidence>
<dbReference type="InterPro" id="IPR024560">
    <property type="entry name" value="UPF0313_C"/>
</dbReference>
<keyword evidence="5 6" id="KW-0411">Iron-sulfur</keyword>
<reference evidence="9 10" key="1">
    <citation type="submission" date="2019-11" db="EMBL/GenBank/DDBJ databases">
        <title>Whole-genome sequence of a the green, strictly anaerobic photosynthetic bacterium Heliobacillus mobilis DSM 6151.</title>
        <authorList>
            <person name="Kyndt J.A."/>
            <person name="Meyer T.E."/>
        </authorList>
    </citation>
    <scope>NUCLEOTIDE SEQUENCE [LARGE SCALE GENOMIC DNA]</scope>
    <source>
        <strain evidence="9 10">DSM 6151</strain>
    </source>
</reference>
<comment type="caution">
    <text evidence="9">The sequence shown here is derived from an EMBL/GenBank/DDBJ whole genome shotgun (WGS) entry which is preliminary data.</text>
</comment>
<keyword evidence="10" id="KW-1185">Reference proteome</keyword>
<evidence type="ECO:0000313" key="10">
    <source>
        <dbReference type="Proteomes" id="UP000430670"/>
    </source>
</evidence>
<dbReference type="PANTHER" id="PTHR32331:SF0">
    <property type="entry name" value="UPF0313 PROTEIN YGIQ"/>
    <property type="match status" value="1"/>
</dbReference>
<dbReference type="InterPro" id="IPR006638">
    <property type="entry name" value="Elp3/MiaA/NifB-like_rSAM"/>
</dbReference>
<protein>
    <submittedName>
        <fullName evidence="9">YgiQ family radical SAM protein</fullName>
    </submittedName>
</protein>
<feature type="binding site" evidence="6">
    <location>
        <position position="324"/>
    </location>
    <ligand>
        <name>[4Fe-4S] cluster</name>
        <dbReference type="ChEBI" id="CHEBI:49883"/>
        <note>4Fe-4S-S-AdoMet</note>
    </ligand>
</feature>
<feature type="compositionally biased region" description="Basic and acidic residues" evidence="7">
    <location>
        <begin position="618"/>
        <end position="629"/>
    </location>
</feature>
<feature type="binding site" evidence="6">
    <location>
        <position position="327"/>
    </location>
    <ligand>
        <name>[4Fe-4S] cluster</name>
        <dbReference type="ChEBI" id="CHEBI:49883"/>
        <note>4Fe-4S-S-AdoMet</note>
    </ligand>
</feature>
<dbReference type="Pfam" id="PF08497">
    <property type="entry name" value="Radical_SAM_N"/>
    <property type="match status" value="1"/>
</dbReference>
<feature type="binding site" evidence="6">
    <location>
        <position position="320"/>
    </location>
    <ligand>
        <name>[4Fe-4S] cluster</name>
        <dbReference type="ChEBI" id="CHEBI:49883"/>
        <note>4Fe-4S-S-AdoMet</note>
    </ligand>
</feature>
<dbReference type="HAMAP" id="MF_01251">
    <property type="entry name" value="UPF0313"/>
    <property type="match status" value="1"/>
</dbReference>
<name>A0A6I3SMP3_HELMO</name>
<evidence type="ECO:0000313" key="9">
    <source>
        <dbReference type="EMBL" id="MTV50263.1"/>
    </source>
</evidence>
<sequence>MAAAPFLPMSKDEMNQLGWDSCDFILVTGDAYVDHPSFGAAIIGRVLEKQGYRVGILSQPDWRDTRNFKALGRPRLGWLVTAGNLDSMVNHYTAAKKRRSEDAYSPGGRRGLRPDRASLVYAHRCREAYKEPPVILGGIEASLRRFAHYDYWEDKVRRSVLIDAKADVIIFGMGESAIIEIAQELVQRREGKSEGQSFDYPLGAKAQGVCYLTQDISTIPEQERLLLPSYEKVAEDKVLFAKAFKVQEEEQNPFAGKILIQPHGDLYLVQNRPSKPVTTEELDAVYDLPFARRPHPAYDHLGGVPALEEVEFSLTAQRGCFGGCSFCALTFHQGRIIQGRSHESLLREAKKLIAAPNFKGYIHDVGGPTANFRQPACKKQLKAGACKERQCLHPKPCPNLDVDHQDLLELLRKMRRLEGVKKIFIRSGLRYDYLMADKPAQRREFLKELCQHHVSGQLKVAPEHASPQVLRCMGKPGIDVYESFKKEYERANKEAGKEQYLVPYLVSSHPGSGIREAIELAETIRDWGYNPEQVQDFIPTPGSLSTCIYYTGIDPRTMKPVYVPRSAQEKTRQRALLQFRRPENYPLVYQALRAAGRMDLVGHGPKTLLRPPRPGAGKNEREMGWDDKKGKKSAPKKQGKGRKPF</sequence>
<evidence type="ECO:0000256" key="3">
    <source>
        <dbReference type="ARBA" id="ARBA00022723"/>
    </source>
</evidence>
<comment type="cofactor">
    <cofactor evidence="6">
        <name>[4Fe-4S] cluster</name>
        <dbReference type="ChEBI" id="CHEBI:49883"/>
    </cofactor>
    <text evidence="6">Binds 1 [4Fe-4S] cluster. The cluster is coordinated with 3 cysteines and an exchangeable S-adenosyl-L-methionine.</text>
</comment>
<dbReference type="GO" id="GO:0003824">
    <property type="term" value="F:catalytic activity"/>
    <property type="evidence" value="ECO:0007669"/>
    <property type="project" value="InterPro"/>
</dbReference>
<dbReference type="PROSITE" id="PS51918">
    <property type="entry name" value="RADICAL_SAM"/>
    <property type="match status" value="1"/>
</dbReference>
<dbReference type="SFLD" id="SFLDS00029">
    <property type="entry name" value="Radical_SAM"/>
    <property type="match status" value="1"/>
</dbReference>
<comment type="similarity">
    <text evidence="6">Belongs to the UPF0313 family.</text>
</comment>
<keyword evidence="4 6" id="KW-0408">Iron</keyword>
<evidence type="ECO:0000256" key="6">
    <source>
        <dbReference type="HAMAP-Rule" id="MF_01251"/>
    </source>
</evidence>
<evidence type="ECO:0000256" key="4">
    <source>
        <dbReference type="ARBA" id="ARBA00023004"/>
    </source>
</evidence>
<keyword evidence="2 6" id="KW-0949">S-adenosyl-L-methionine</keyword>
<dbReference type="InterPro" id="IPR022946">
    <property type="entry name" value="UPF0313"/>
</dbReference>
<dbReference type="InterPro" id="IPR013704">
    <property type="entry name" value="UPF0313_N"/>
</dbReference>
<feature type="domain" description="Radical SAM core" evidence="8">
    <location>
        <begin position="306"/>
        <end position="580"/>
    </location>
</feature>
<dbReference type="EMBL" id="WNKU01000021">
    <property type="protein sequence ID" value="MTV50263.1"/>
    <property type="molecule type" value="Genomic_DNA"/>
</dbReference>
<dbReference type="Pfam" id="PF11842">
    <property type="entry name" value="DUF3362"/>
    <property type="match status" value="1"/>
</dbReference>
<accession>A0A6I3SMP3</accession>
<dbReference type="SFLD" id="SFLDG01069">
    <property type="entry name" value="UPF0313"/>
    <property type="match status" value="1"/>
</dbReference>
<dbReference type="RefSeq" id="WP_155477349.1">
    <property type="nucleotide sequence ID" value="NZ_WNKU01000021.1"/>
</dbReference>
<dbReference type="SMART" id="SM00729">
    <property type="entry name" value="Elp3"/>
    <property type="match status" value="1"/>
</dbReference>
<dbReference type="GO" id="GO:0005506">
    <property type="term" value="F:iron ion binding"/>
    <property type="evidence" value="ECO:0007669"/>
    <property type="project" value="UniProtKB-UniRule"/>
</dbReference>
<keyword evidence="3 6" id="KW-0479">Metal-binding</keyword>
<dbReference type="NCBIfam" id="TIGR03904">
    <property type="entry name" value="SAM_YgiQ"/>
    <property type="match status" value="1"/>
</dbReference>
<evidence type="ECO:0000259" key="8">
    <source>
        <dbReference type="PROSITE" id="PS51918"/>
    </source>
</evidence>
<dbReference type="AlphaFoldDB" id="A0A6I3SMP3"/>
<dbReference type="InterPro" id="IPR058240">
    <property type="entry name" value="rSAM_sf"/>
</dbReference>
<dbReference type="InterPro" id="IPR023404">
    <property type="entry name" value="rSAM_horseshoe"/>
</dbReference>
<evidence type="ECO:0000256" key="1">
    <source>
        <dbReference type="ARBA" id="ARBA00022485"/>
    </source>
</evidence>
<feature type="region of interest" description="Disordered" evidence="7">
    <location>
        <begin position="602"/>
        <end position="645"/>
    </location>
</feature>
<feature type="compositionally biased region" description="Basic residues" evidence="7">
    <location>
        <begin position="630"/>
        <end position="645"/>
    </location>
</feature>
<proteinExistence type="inferred from homology"/>
<keyword evidence="1 6" id="KW-0004">4Fe-4S</keyword>
<dbReference type="Proteomes" id="UP000430670">
    <property type="component" value="Unassembled WGS sequence"/>
</dbReference>